<organism evidence="2 3">
    <name type="scientific">Anthostomella pinea</name>
    <dbReference type="NCBI Taxonomy" id="933095"/>
    <lineage>
        <taxon>Eukaryota</taxon>
        <taxon>Fungi</taxon>
        <taxon>Dikarya</taxon>
        <taxon>Ascomycota</taxon>
        <taxon>Pezizomycotina</taxon>
        <taxon>Sordariomycetes</taxon>
        <taxon>Xylariomycetidae</taxon>
        <taxon>Xylariales</taxon>
        <taxon>Xylariaceae</taxon>
        <taxon>Anthostomella</taxon>
    </lineage>
</organism>
<evidence type="ECO:0000256" key="1">
    <source>
        <dbReference type="SAM" id="Phobius"/>
    </source>
</evidence>
<reference evidence="2" key="1">
    <citation type="submission" date="2023-10" db="EMBL/GenBank/DDBJ databases">
        <authorList>
            <person name="Hackl T."/>
        </authorList>
    </citation>
    <scope>NUCLEOTIDE SEQUENCE</scope>
</reference>
<proteinExistence type="predicted"/>
<evidence type="ECO:0000313" key="3">
    <source>
        <dbReference type="Proteomes" id="UP001295740"/>
    </source>
</evidence>
<dbReference type="Proteomes" id="UP001295740">
    <property type="component" value="Unassembled WGS sequence"/>
</dbReference>
<feature type="transmembrane region" description="Helical" evidence="1">
    <location>
        <begin position="38"/>
        <end position="55"/>
    </location>
</feature>
<dbReference type="EMBL" id="CAUWAG010000018">
    <property type="protein sequence ID" value="CAJ2512091.1"/>
    <property type="molecule type" value="Genomic_DNA"/>
</dbReference>
<gene>
    <name evidence="2" type="ORF">KHLLAP_LOCUS12559</name>
</gene>
<protein>
    <submittedName>
        <fullName evidence="2">Uu.00g077160.m01.CDS01</fullName>
    </submittedName>
</protein>
<keyword evidence="1" id="KW-1133">Transmembrane helix</keyword>
<comment type="caution">
    <text evidence="2">The sequence shown here is derived from an EMBL/GenBank/DDBJ whole genome shotgun (WGS) entry which is preliminary data.</text>
</comment>
<keyword evidence="1" id="KW-0812">Transmembrane</keyword>
<dbReference type="AlphaFoldDB" id="A0AAI8VW07"/>
<accession>A0AAI8VW07</accession>
<keyword evidence="3" id="KW-1185">Reference proteome</keyword>
<evidence type="ECO:0000313" key="2">
    <source>
        <dbReference type="EMBL" id="CAJ2512091.1"/>
    </source>
</evidence>
<sequence length="198" mass="21461">MPFSQPLVFLRDLASRLFRGPFSVIFNKLPSMDTSSTVAAWLFFAVTAVGLGGLISQANAISDQMDPFHATRSAEHLGIWFQRQRAFPWWRIAKPPPLGPVITASLSSGFCSIQTVHLVRLPLRPAGKASWAVLLSIIHSEPLPQPHAVDETTGEKGSGAIVKTKGSWGATDAVGGPRGHSEWSFLEQTVLVRHNNAA</sequence>
<name>A0AAI8VW07_9PEZI</name>
<keyword evidence="1" id="KW-0472">Membrane</keyword>